<feature type="region of interest" description="Disordered" evidence="2">
    <location>
        <begin position="1"/>
        <end position="70"/>
    </location>
</feature>
<dbReference type="Proteomes" id="UP000676310">
    <property type="component" value="Unassembled WGS sequence"/>
</dbReference>
<accession>A0A8J2I3S3</accession>
<dbReference type="OrthoDB" id="5213630at2759"/>
<proteinExistence type="predicted"/>
<feature type="compositionally biased region" description="Basic and acidic residues" evidence="2">
    <location>
        <begin position="153"/>
        <end position="164"/>
    </location>
</feature>
<evidence type="ECO:0000256" key="2">
    <source>
        <dbReference type="SAM" id="MobiDB-lite"/>
    </source>
</evidence>
<comment type="caution">
    <text evidence="3">The sequence shown here is derived from an EMBL/GenBank/DDBJ whole genome shotgun (WGS) entry which is preliminary data.</text>
</comment>
<evidence type="ECO:0000313" key="3">
    <source>
        <dbReference type="EMBL" id="CAG5174039.1"/>
    </source>
</evidence>
<gene>
    <name evidence="3" type="ORF">ALTATR162_LOCUS7720</name>
</gene>
<dbReference type="EMBL" id="CAJRGZ010000022">
    <property type="protein sequence ID" value="CAG5174039.1"/>
    <property type="molecule type" value="Genomic_DNA"/>
</dbReference>
<evidence type="ECO:0000256" key="1">
    <source>
        <dbReference type="SAM" id="Coils"/>
    </source>
</evidence>
<protein>
    <submittedName>
        <fullName evidence="3">Uncharacterized protein</fullName>
    </submittedName>
</protein>
<reference evidence="3" key="1">
    <citation type="submission" date="2021-05" db="EMBL/GenBank/DDBJ databases">
        <authorList>
            <person name="Stam R."/>
        </authorList>
    </citation>
    <scope>NUCLEOTIDE SEQUENCE</scope>
    <source>
        <strain evidence="3">CS162</strain>
    </source>
</reference>
<feature type="region of interest" description="Disordered" evidence="2">
    <location>
        <begin position="85"/>
        <end position="164"/>
    </location>
</feature>
<evidence type="ECO:0000313" key="4">
    <source>
        <dbReference type="Proteomes" id="UP000676310"/>
    </source>
</evidence>
<dbReference type="GeneID" id="67019752"/>
<name>A0A8J2I3S3_9PLEO</name>
<sequence length="517" mass="59793">MSDEFEQRPTETGYHITASGQSTDQTFRNDEQILVPVSTDRGNDIQTNEFPKPKPLSKVPLSRTYSTGEQVSQIEKLPVKLNRNYANQNQDNRDVRPLVTTRGSSNAPRPPPDSYQSDQHYPPPPLQQQQHEKSHSGFSNKFTKIKNGLRGGESSHGRRYEDDYARMQRYKKERNEADDRYEELEREMNDRILEFERALKAEQDMVEAIKLSAHELQKTKDTKVLVFGVQETDDVVRSRFNSLLDDIRTWASGFVCTMGQELHFDERKHSEYQQVARSCATLDQLHAIVKREKPKQDKKQKRHFIRGWTSCVMIKFLFRTLDEQGNAGEDVVLSEEDWKAFERLENILWFADDNIISRRSFNDWRALTVHLLSGATKNPLREERLKARTKNAVREVMSLVHVWADFDKVQGLEARLFNIFQDALVFSHFLRQQRALWTLRLPTMLSRVGPLMFDTGYMKDENLSDDEGDGRAGGTQYRQKSVLLVISPALYKRGTMDGAKFDSELAVVPARVILTTS</sequence>
<organism evidence="3 4">
    <name type="scientific">Alternaria atra</name>
    <dbReference type="NCBI Taxonomy" id="119953"/>
    <lineage>
        <taxon>Eukaryota</taxon>
        <taxon>Fungi</taxon>
        <taxon>Dikarya</taxon>
        <taxon>Ascomycota</taxon>
        <taxon>Pezizomycotina</taxon>
        <taxon>Dothideomycetes</taxon>
        <taxon>Pleosporomycetidae</taxon>
        <taxon>Pleosporales</taxon>
        <taxon>Pleosporineae</taxon>
        <taxon>Pleosporaceae</taxon>
        <taxon>Alternaria</taxon>
        <taxon>Alternaria sect. Ulocladioides</taxon>
    </lineage>
</organism>
<dbReference type="RefSeq" id="XP_043171284.1">
    <property type="nucleotide sequence ID" value="XM_043315349.1"/>
</dbReference>
<keyword evidence="4" id="KW-1185">Reference proteome</keyword>
<keyword evidence="1" id="KW-0175">Coiled coil</keyword>
<dbReference type="AlphaFoldDB" id="A0A8J2I3S3"/>
<feature type="coiled-coil region" evidence="1">
    <location>
        <begin position="167"/>
        <end position="201"/>
    </location>
</feature>